<protein>
    <recommendedName>
        <fullName evidence="6">Cytoplasmic protein</fullName>
    </recommendedName>
</protein>
<dbReference type="GeneID" id="30196814"/>
<keyword evidence="3" id="KW-0560">Oxidoreductase</keyword>
<evidence type="ECO:0000256" key="2">
    <source>
        <dbReference type="ARBA" id="ARBA00022857"/>
    </source>
</evidence>
<dbReference type="OrthoDB" id="9876299at2759"/>
<dbReference type="InterPro" id="IPR051468">
    <property type="entry name" value="Fungal_SecMetab_SDRs"/>
</dbReference>
<dbReference type="InterPro" id="IPR002347">
    <property type="entry name" value="SDR_fam"/>
</dbReference>
<dbReference type="PANTHER" id="PTHR43544:SF7">
    <property type="entry name" value="NADB-LER2"/>
    <property type="match status" value="1"/>
</dbReference>
<sequence>MPLEVKTILVTGANRGIGLEIAKSYLDKGWKVVAAVRDVGKMPKLEGDLLVLKIDAAYLTDAQEAAQELRTRHNIHDLTILLANAGVGLMGPTLAQTPVASFEESIQINTRGPLLLYQAFRDILGDGEGKTFAVVSSKGGSILTPKRIGFGVYGCSKAAVNFLVRAIHFEETKLKAFAIHPGWVETEMGIMASTKANMNGTTPQRLEYTVPGIIRLLETTTKEEHSGWMWE</sequence>
<dbReference type="GO" id="GO:0016491">
    <property type="term" value="F:oxidoreductase activity"/>
    <property type="evidence" value="ECO:0007669"/>
    <property type="project" value="UniProtKB-KW"/>
</dbReference>
<dbReference type="RefSeq" id="XP_019028451.1">
    <property type="nucleotide sequence ID" value="XM_019179594.1"/>
</dbReference>
<dbReference type="SUPFAM" id="SSF51735">
    <property type="entry name" value="NAD(P)-binding Rossmann-fold domains"/>
    <property type="match status" value="1"/>
</dbReference>
<comment type="similarity">
    <text evidence="1">Belongs to the short-chain dehydrogenases/reductases (SDR) family.</text>
</comment>
<dbReference type="Gene3D" id="3.40.50.720">
    <property type="entry name" value="NAD(P)-binding Rossmann-like Domain"/>
    <property type="match status" value="1"/>
</dbReference>
<dbReference type="Proteomes" id="UP000094819">
    <property type="component" value="Unassembled WGS sequence"/>
</dbReference>
<dbReference type="Pfam" id="PF00106">
    <property type="entry name" value="adh_short"/>
    <property type="match status" value="1"/>
</dbReference>
<evidence type="ECO:0000313" key="4">
    <source>
        <dbReference type="EMBL" id="ODN85279.1"/>
    </source>
</evidence>
<name>A0A1E3I9F3_9TREE</name>
<dbReference type="InterPro" id="IPR036291">
    <property type="entry name" value="NAD(P)-bd_dom_sf"/>
</dbReference>
<evidence type="ECO:0000256" key="1">
    <source>
        <dbReference type="ARBA" id="ARBA00006484"/>
    </source>
</evidence>
<evidence type="ECO:0000256" key="3">
    <source>
        <dbReference type="ARBA" id="ARBA00023002"/>
    </source>
</evidence>
<organism evidence="4 5">
    <name type="scientific">Cryptococcus wingfieldii CBS 7118</name>
    <dbReference type="NCBI Taxonomy" id="1295528"/>
    <lineage>
        <taxon>Eukaryota</taxon>
        <taxon>Fungi</taxon>
        <taxon>Dikarya</taxon>
        <taxon>Basidiomycota</taxon>
        <taxon>Agaricomycotina</taxon>
        <taxon>Tremellomycetes</taxon>
        <taxon>Tremellales</taxon>
        <taxon>Cryptococcaceae</taxon>
        <taxon>Cryptococcus</taxon>
    </lineage>
</organism>
<proteinExistence type="inferred from homology"/>
<dbReference type="PRINTS" id="PR00081">
    <property type="entry name" value="GDHRDH"/>
</dbReference>
<accession>A0A1E3I9F3</accession>
<evidence type="ECO:0000313" key="5">
    <source>
        <dbReference type="Proteomes" id="UP000094819"/>
    </source>
</evidence>
<comment type="caution">
    <text evidence="4">The sequence shown here is derived from an EMBL/GenBank/DDBJ whole genome shotgun (WGS) entry which is preliminary data.</text>
</comment>
<dbReference type="PANTHER" id="PTHR43544">
    <property type="entry name" value="SHORT-CHAIN DEHYDROGENASE/REDUCTASE"/>
    <property type="match status" value="1"/>
</dbReference>
<gene>
    <name evidence="4" type="ORF">L198_07603</name>
</gene>
<dbReference type="GO" id="GO:0005737">
    <property type="term" value="C:cytoplasm"/>
    <property type="evidence" value="ECO:0007669"/>
    <property type="project" value="TreeGrafter"/>
</dbReference>
<evidence type="ECO:0008006" key="6">
    <source>
        <dbReference type="Google" id="ProtNLM"/>
    </source>
</evidence>
<reference evidence="4 5" key="1">
    <citation type="submission" date="2016-06" db="EMBL/GenBank/DDBJ databases">
        <title>Evolution of pathogenesis and genome organization in the Tremellales.</title>
        <authorList>
            <person name="Cuomo C."/>
            <person name="Litvintseva A."/>
            <person name="Heitman J."/>
            <person name="Chen Y."/>
            <person name="Sun S."/>
            <person name="Springer D."/>
            <person name="Dromer F."/>
            <person name="Young S."/>
            <person name="Zeng Q."/>
            <person name="Chapman S."/>
            <person name="Gujja S."/>
            <person name="Saif S."/>
            <person name="Birren B."/>
        </authorList>
    </citation>
    <scope>NUCLEOTIDE SEQUENCE [LARGE SCALE GENOMIC DNA]</scope>
    <source>
        <strain evidence="4 5">CBS 7118</strain>
    </source>
</reference>
<keyword evidence="2" id="KW-0521">NADP</keyword>
<dbReference type="AlphaFoldDB" id="A0A1E3I9F3"/>
<dbReference type="EMBL" id="AWGH01000037">
    <property type="protein sequence ID" value="ODN85279.1"/>
    <property type="molecule type" value="Genomic_DNA"/>
</dbReference>
<keyword evidence="5" id="KW-1185">Reference proteome</keyword>